<dbReference type="GO" id="GO:0004520">
    <property type="term" value="F:DNA endonuclease activity"/>
    <property type="evidence" value="ECO:0007669"/>
    <property type="project" value="InterPro"/>
</dbReference>
<dbReference type="GO" id="GO:0051607">
    <property type="term" value="P:defense response to virus"/>
    <property type="evidence" value="ECO:0007669"/>
    <property type="project" value="UniProtKB-UniRule"/>
</dbReference>
<dbReference type="EMBL" id="QEKV01000001">
    <property type="protein sequence ID" value="PVY95493.1"/>
    <property type="molecule type" value="Genomic_DNA"/>
</dbReference>
<evidence type="ECO:0000256" key="10">
    <source>
        <dbReference type="HAMAP-Rule" id="MF_01470"/>
    </source>
</evidence>
<gene>
    <name evidence="10" type="primary">cas1</name>
    <name evidence="11" type="ORF">C7381_10117</name>
</gene>
<dbReference type="Pfam" id="PF01867">
    <property type="entry name" value="Cas_Cas1"/>
    <property type="match status" value="1"/>
</dbReference>
<evidence type="ECO:0000256" key="9">
    <source>
        <dbReference type="ARBA" id="ARBA00038592"/>
    </source>
</evidence>
<keyword evidence="12" id="KW-1185">Reference proteome</keyword>
<dbReference type="InterPro" id="IPR050646">
    <property type="entry name" value="Cas1"/>
</dbReference>
<accession>A0A2U1E6C5</accession>
<dbReference type="RefSeq" id="WP_116479435.1">
    <property type="nucleotide sequence ID" value="NZ_QEKV01000001.1"/>
</dbReference>
<keyword evidence="6 10" id="KW-0051">Antiviral defense</keyword>
<keyword evidence="7 10" id="KW-0238">DNA-binding</keyword>
<evidence type="ECO:0000256" key="7">
    <source>
        <dbReference type="ARBA" id="ARBA00023125"/>
    </source>
</evidence>
<dbReference type="NCBIfam" id="TIGR03639">
    <property type="entry name" value="cas1_NMENI"/>
    <property type="match status" value="1"/>
</dbReference>
<evidence type="ECO:0000256" key="8">
    <source>
        <dbReference type="ARBA" id="ARBA00023211"/>
    </source>
</evidence>
<comment type="caution">
    <text evidence="11">The sequence shown here is derived from an EMBL/GenBank/DDBJ whole genome shotgun (WGS) entry which is preliminary data.</text>
</comment>
<evidence type="ECO:0000313" key="11">
    <source>
        <dbReference type="EMBL" id="PVY95493.1"/>
    </source>
</evidence>
<dbReference type="InterPro" id="IPR019855">
    <property type="entry name" value="CRISPR-assoc_Cas1_NMENI"/>
</dbReference>
<dbReference type="PANTHER" id="PTHR34353:SF2">
    <property type="entry name" value="CRISPR-ASSOCIATED ENDONUCLEASE CAS1 1"/>
    <property type="match status" value="1"/>
</dbReference>
<evidence type="ECO:0000256" key="3">
    <source>
        <dbReference type="ARBA" id="ARBA00022759"/>
    </source>
</evidence>
<feature type="binding site" evidence="10">
    <location>
        <position position="148"/>
    </location>
    <ligand>
        <name>Mn(2+)</name>
        <dbReference type="ChEBI" id="CHEBI:29035"/>
    </ligand>
</feature>
<comment type="function">
    <text evidence="10">CRISPR (clustered regularly interspaced short palindromic repeat), is an adaptive immune system that provides protection against mobile genetic elements (viruses, transposable elements and conjugative plasmids). CRISPR clusters contain spacers, sequences complementary to antecedent mobile elements, and target invading nucleic acids. CRISPR clusters are transcribed and processed into CRISPR RNA (crRNA). Acts as a dsDNA endonuclease. Involved in the integration of spacer DNA into the CRISPR cassette.</text>
</comment>
<dbReference type="GO" id="GO:0003677">
    <property type="term" value="F:DNA binding"/>
    <property type="evidence" value="ECO:0007669"/>
    <property type="project" value="UniProtKB-KW"/>
</dbReference>
<evidence type="ECO:0000313" key="12">
    <source>
        <dbReference type="Proteomes" id="UP000245793"/>
    </source>
</evidence>
<protein>
    <recommendedName>
        <fullName evidence="10">CRISPR-associated endonuclease Cas1</fullName>
        <ecNumber evidence="10">3.1.-.-</ecNumber>
    </recommendedName>
</protein>
<comment type="similarity">
    <text evidence="10">Belongs to the CRISPR-associated endonuclease Cas1 family.</text>
</comment>
<keyword evidence="8 10" id="KW-0464">Manganese</keyword>
<comment type="subunit">
    <text evidence="9 10">Homodimer, forms a heterotetramer with a Cas2 homodimer.</text>
</comment>
<comment type="cofactor">
    <cofactor evidence="10">
        <name>Mg(2+)</name>
        <dbReference type="ChEBI" id="CHEBI:18420"/>
    </cofactor>
    <cofactor evidence="10">
        <name>Mn(2+)</name>
        <dbReference type="ChEBI" id="CHEBI:29035"/>
    </cofactor>
</comment>
<evidence type="ECO:0000256" key="1">
    <source>
        <dbReference type="ARBA" id="ARBA00022722"/>
    </source>
</evidence>
<keyword evidence="5 10" id="KW-0460">Magnesium</keyword>
<dbReference type="AlphaFoldDB" id="A0A2U1E6C5"/>
<dbReference type="NCBIfam" id="TIGR00287">
    <property type="entry name" value="cas1"/>
    <property type="match status" value="1"/>
</dbReference>
<reference evidence="11 12" key="1">
    <citation type="submission" date="2018-04" db="EMBL/GenBank/DDBJ databases">
        <title>Genomic Encyclopedia of Type Strains, Phase IV (KMG-IV): sequencing the most valuable type-strain genomes for metagenomic binning, comparative biology and taxonomic classification.</title>
        <authorList>
            <person name="Goeker M."/>
        </authorList>
    </citation>
    <scope>NUCLEOTIDE SEQUENCE [LARGE SCALE GENOMIC DNA]</scope>
    <source>
        <strain evidence="11 12">DSM 20705</strain>
    </source>
</reference>
<dbReference type="GO" id="GO:0016787">
    <property type="term" value="F:hydrolase activity"/>
    <property type="evidence" value="ECO:0007669"/>
    <property type="project" value="UniProtKB-KW"/>
</dbReference>
<dbReference type="GO" id="GO:0046872">
    <property type="term" value="F:metal ion binding"/>
    <property type="evidence" value="ECO:0007669"/>
    <property type="project" value="UniProtKB-UniRule"/>
</dbReference>
<keyword evidence="4 10" id="KW-0378">Hydrolase</keyword>
<keyword evidence="2 10" id="KW-0479">Metal-binding</keyword>
<dbReference type="InterPro" id="IPR042211">
    <property type="entry name" value="CRISPR-assoc_Cas1_N"/>
</dbReference>
<dbReference type="Gene3D" id="3.100.10.20">
    <property type="entry name" value="CRISPR-associated endonuclease Cas1, N-terminal domain"/>
    <property type="match status" value="1"/>
</dbReference>
<dbReference type="PANTHER" id="PTHR34353">
    <property type="entry name" value="CRISPR-ASSOCIATED ENDONUCLEASE CAS1 1"/>
    <property type="match status" value="1"/>
</dbReference>
<keyword evidence="3 10" id="KW-0255">Endonuclease</keyword>
<keyword evidence="1 10" id="KW-0540">Nuclease</keyword>
<evidence type="ECO:0000256" key="5">
    <source>
        <dbReference type="ARBA" id="ARBA00022842"/>
    </source>
</evidence>
<dbReference type="HAMAP" id="MF_01470">
    <property type="entry name" value="Cas1"/>
    <property type="match status" value="1"/>
</dbReference>
<dbReference type="GO" id="GO:0043571">
    <property type="term" value="P:maintenance of CRISPR repeat elements"/>
    <property type="evidence" value="ECO:0007669"/>
    <property type="project" value="UniProtKB-UniRule"/>
</dbReference>
<dbReference type="InterPro" id="IPR002729">
    <property type="entry name" value="CRISPR-assoc_Cas1"/>
</dbReference>
<organism evidence="11 12">
    <name type="scientific">Ezakiella coagulans</name>
    <dbReference type="NCBI Taxonomy" id="46507"/>
    <lineage>
        <taxon>Bacteria</taxon>
        <taxon>Bacillati</taxon>
        <taxon>Bacillota</taxon>
        <taxon>Tissierellia</taxon>
        <taxon>Ezakiella</taxon>
    </lineage>
</organism>
<dbReference type="Proteomes" id="UP000245793">
    <property type="component" value="Unassembled WGS sequence"/>
</dbReference>
<feature type="binding site" evidence="10">
    <location>
        <position position="219"/>
    </location>
    <ligand>
        <name>Mn(2+)</name>
        <dbReference type="ChEBI" id="CHEBI:29035"/>
    </ligand>
</feature>
<evidence type="ECO:0000256" key="2">
    <source>
        <dbReference type="ARBA" id="ARBA00022723"/>
    </source>
</evidence>
<proteinExistence type="inferred from homology"/>
<feature type="binding site" evidence="10">
    <location>
        <position position="204"/>
    </location>
    <ligand>
        <name>Mn(2+)</name>
        <dbReference type="ChEBI" id="CHEBI:29035"/>
    </ligand>
</feature>
<dbReference type="Gene3D" id="1.20.120.920">
    <property type="entry name" value="CRISPR-associated endonuclease Cas1, C-terminal domain"/>
    <property type="match status" value="1"/>
</dbReference>
<name>A0A2U1E6C5_9FIRM</name>
<sequence>MTWRVVVIENRAKLELKLSHLVVRQDGNKIHKIYLKDISHIIVNTTEASITFALLNEIVKNKIKLIFCDEKRNPAAEVAPYYSSYNTSEKIRTQIKWDEYIKGDVWQLIVKQKIKNQMNLLKLCKKPEYKMLEKYIDEVEFKDATNREGHAAKVYFNALFGKSFSRSDDSNINAALNYGYSILLSSINRQVVSNGYITQIGIFHDNMFNQFNLSSDLIEPWRAIVDDHVYNSVKKIFDQEQKIELINLINNFVSIDNKETRINQAIDIYVRSVFDALNNRDISLIRFPTYEL</sequence>
<dbReference type="EC" id="3.1.-.-" evidence="10"/>
<evidence type="ECO:0000256" key="4">
    <source>
        <dbReference type="ARBA" id="ARBA00022801"/>
    </source>
</evidence>
<dbReference type="InterPro" id="IPR042206">
    <property type="entry name" value="CRISPR-assoc_Cas1_C"/>
</dbReference>
<evidence type="ECO:0000256" key="6">
    <source>
        <dbReference type="ARBA" id="ARBA00023118"/>
    </source>
</evidence>